<name>A0ACC2NVS6_9HYME</name>
<dbReference type="EMBL" id="CM056743">
    <property type="protein sequence ID" value="KAJ8674322.1"/>
    <property type="molecule type" value="Genomic_DNA"/>
</dbReference>
<proteinExistence type="predicted"/>
<comment type="caution">
    <text evidence="1">The sequence shown here is derived from an EMBL/GenBank/DDBJ whole genome shotgun (WGS) entry which is preliminary data.</text>
</comment>
<sequence>MHVIHSLHFCLPGYYGSHKLSLNSSSSDSAHAGKILSTPDKSKQAIYSSVTRSALANLKAIKESPKDDRKRNICFEDLLSNLVLHKAELSATEALEIIKTLSWLNMPESLTVYTMLVHHILDHTEDLSLEEVIELFIEIKRTSNCKLPENLIEHVRNVIPRHLKEEMAKNHGQHSTNHLLHATHMVYKLLNKPQYQETAGSLIEELIPYVDKIPVKDALSVLKTLNTLDPALPKWKELYLKAQNNILKQLHSLDKEQFQQLVGESRFWLKISKNSRLNACLSNDLVEAMIQRIILNDVDVRVVLAFARAIRSGHKARNLLDYCSVAIFKKDEHEEDAAQCGTQEFAQLIYILSYARYLPVGWEDLQDYISESSKFLNLEQDKLIYLVENLINLNWYPIHLLGKIFDGSFKCSNSMDSEWTHLSWAFLRIYRKIKSDPSYNGPWPTDSQIKSLDTFMAKTSIPRTWNEDLFRKYVVDEFKNTWFETDVRTRLFHDIDCVVALHEDGTPAPMVENVSSARNQQGVVWLEDLKVPTNCHMILILGMPGKAFLRYTNELAGGFYTSVQSLQDAYKLPVAVINTETCMESPAGLRRTILMNEIQSKLKSFSGTTESPHVEKYTQNQFLASQFGLDKVDILSAQKVKADVQVGIPLIRALLDLDKKYLQYPANDAKKVSEFQKFCSVLAPQIHLLPGDDAIRIAKILQRAEIAECSSMSSALICHIAQCLDDVPIEGYRNLFYLIKSKERHKFVKECVTNVMAQKINEKLSVTGNEFSIQYLAVGLEIVINFLDHRKYYELVRIFMRKIYHHPVTIPIDKAASMLMSLKEFKYTPPVWKSSVRRLQNEVANQAASINQDRIKRLMFENKNQTHIPSWLNYFYGQDFINVLIQSVISNNLGFRSSFHMLTNLRPLKYKSPELLEYSAASAVDELVHQKKSSMTIPRFLPPLIHSLSMARHHTESLQVLYEYCFKFLENWDHKQKELINTAVNLLALKFYPIEMLEVIFHSGFKRFEYDLEKIRLCLMIYQKLKSDPSYNGPMPPDSLILELESLSQIRNRPLTGRFNELVKIRDEIGNRRNIRANVKTRLFHNIGE</sequence>
<protein>
    <submittedName>
        <fullName evidence="1">Uncharacterized protein</fullName>
    </submittedName>
</protein>
<accession>A0ACC2NVS6</accession>
<organism evidence="1 2">
    <name type="scientific">Eretmocerus hayati</name>
    <dbReference type="NCBI Taxonomy" id="131215"/>
    <lineage>
        <taxon>Eukaryota</taxon>
        <taxon>Metazoa</taxon>
        <taxon>Ecdysozoa</taxon>
        <taxon>Arthropoda</taxon>
        <taxon>Hexapoda</taxon>
        <taxon>Insecta</taxon>
        <taxon>Pterygota</taxon>
        <taxon>Neoptera</taxon>
        <taxon>Endopterygota</taxon>
        <taxon>Hymenoptera</taxon>
        <taxon>Apocrita</taxon>
        <taxon>Proctotrupomorpha</taxon>
        <taxon>Chalcidoidea</taxon>
        <taxon>Aphelinidae</taxon>
        <taxon>Aphelininae</taxon>
        <taxon>Eretmocerus</taxon>
    </lineage>
</organism>
<evidence type="ECO:0000313" key="1">
    <source>
        <dbReference type="EMBL" id="KAJ8674322.1"/>
    </source>
</evidence>
<gene>
    <name evidence="1" type="ORF">QAD02_005584</name>
</gene>
<reference evidence="1" key="1">
    <citation type="submission" date="2023-04" db="EMBL/GenBank/DDBJ databases">
        <title>A chromosome-level genome assembly of the parasitoid wasp Eretmocerus hayati.</title>
        <authorList>
            <person name="Zhong Y."/>
            <person name="Liu S."/>
            <person name="Liu Y."/>
        </authorList>
    </citation>
    <scope>NUCLEOTIDE SEQUENCE</scope>
    <source>
        <strain evidence="1">ZJU_SS_LIU_2023</strain>
    </source>
</reference>
<keyword evidence="2" id="KW-1185">Reference proteome</keyword>
<evidence type="ECO:0000313" key="2">
    <source>
        <dbReference type="Proteomes" id="UP001239111"/>
    </source>
</evidence>
<dbReference type="Proteomes" id="UP001239111">
    <property type="component" value="Chromosome 3"/>
</dbReference>